<feature type="domain" description="Smr" evidence="2">
    <location>
        <begin position="716"/>
        <end position="793"/>
    </location>
</feature>
<comment type="caution">
    <text evidence="3">The sequence shown here is derived from an EMBL/GenBank/DDBJ whole genome shotgun (WGS) entry which is preliminary data.</text>
</comment>
<name>A0AAW1SII0_9CHLO</name>
<dbReference type="Gene3D" id="3.30.1370.110">
    <property type="match status" value="1"/>
</dbReference>
<keyword evidence="4" id="KW-1185">Reference proteome</keyword>
<dbReference type="AlphaFoldDB" id="A0AAW1SII0"/>
<dbReference type="InterPro" id="IPR036063">
    <property type="entry name" value="Smr_dom_sf"/>
</dbReference>
<dbReference type="EMBL" id="JALJOU010000003">
    <property type="protein sequence ID" value="KAK9845321.1"/>
    <property type="molecule type" value="Genomic_DNA"/>
</dbReference>
<dbReference type="Proteomes" id="UP001445335">
    <property type="component" value="Unassembled WGS sequence"/>
</dbReference>
<feature type="compositionally biased region" description="Pro residues" evidence="1">
    <location>
        <begin position="546"/>
        <end position="555"/>
    </location>
</feature>
<evidence type="ECO:0000313" key="3">
    <source>
        <dbReference type="EMBL" id="KAK9845321.1"/>
    </source>
</evidence>
<dbReference type="SMART" id="SM01162">
    <property type="entry name" value="DUF1771"/>
    <property type="match status" value="1"/>
</dbReference>
<reference evidence="3 4" key="1">
    <citation type="journal article" date="2024" name="Nat. Commun.">
        <title>Phylogenomics reveals the evolutionary origins of lichenization in chlorophyte algae.</title>
        <authorList>
            <person name="Puginier C."/>
            <person name="Libourel C."/>
            <person name="Otte J."/>
            <person name="Skaloud P."/>
            <person name="Haon M."/>
            <person name="Grisel S."/>
            <person name="Petersen M."/>
            <person name="Berrin J.G."/>
            <person name="Delaux P.M."/>
            <person name="Dal Grande F."/>
            <person name="Keller J."/>
        </authorList>
    </citation>
    <scope>NUCLEOTIDE SEQUENCE [LARGE SCALE GENOMIC DNA]</scope>
    <source>
        <strain evidence="3 4">SAG 245.80</strain>
    </source>
</reference>
<feature type="compositionally biased region" description="Low complexity" evidence="1">
    <location>
        <begin position="12"/>
        <end position="22"/>
    </location>
</feature>
<dbReference type="PANTHER" id="PTHR46651:SF1">
    <property type="entry name" value="SMALL MUTS RELATED FAMILY PROTEIN"/>
    <property type="match status" value="1"/>
</dbReference>
<dbReference type="InterPro" id="IPR013899">
    <property type="entry name" value="DUF1771"/>
</dbReference>
<feature type="region of interest" description="Disordered" evidence="1">
    <location>
        <begin position="12"/>
        <end position="79"/>
    </location>
</feature>
<feature type="compositionally biased region" description="Low complexity" evidence="1">
    <location>
        <begin position="492"/>
        <end position="505"/>
    </location>
</feature>
<evidence type="ECO:0000313" key="4">
    <source>
        <dbReference type="Proteomes" id="UP001445335"/>
    </source>
</evidence>
<evidence type="ECO:0000259" key="2">
    <source>
        <dbReference type="PROSITE" id="PS50828"/>
    </source>
</evidence>
<organism evidence="3 4">
    <name type="scientific">Elliptochloris bilobata</name>
    <dbReference type="NCBI Taxonomy" id="381761"/>
    <lineage>
        <taxon>Eukaryota</taxon>
        <taxon>Viridiplantae</taxon>
        <taxon>Chlorophyta</taxon>
        <taxon>core chlorophytes</taxon>
        <taxon>Trebouxiophyceae</taxon>
        <taxon>Trebouxiophyceae incertae sedis</taxon>
        <taxon>Elliptochloris clade</taxon>
        <taxon>Elliptochloris</taxon>
    </lineage>
</organism>
<proteinExistence type="predicted"/>
<dbReference type="PANTHER" id="PTHR46651">
    <property type="entry name" value="POLYADENYLATE-BINDING PROTEIN-INTERACTING PROTEIN 7"/>
    <property type="match status" value="1"/>
</dbReference>
<sequence>MAMAELAGAAACPPAKPAEAAAGEGGPATPGRAPAERHVAAEGTPTRAASAISVAPAAGGDAPKGPVAGGEPAAVPGSARSLGSAHSLSLIASAAIDAKPFVPAAATEAAGGACDGASEALKRMPLNVNAIEFVPPSAVVGANDSAHLIGHGEGSGFAGEVEASYAWQAAEYAGNEHGHEWPTWDGSGQGWQGSWSGGADEYGGQGEYQAAGADGHAAWYPAAGEAWEGAARSGEYWEPGAEQGHYGNGVEHGLYSNGGAAALGSADAYTNGNGEAHGEAYGGEYAYGASYGGAAMYGAENGAYSGEAAYAGGAAYGELYSNGAPHSGFGGGGGGGGRLTNGDANGHDGAVGRQSHVVVAREGPNVVLVRTKGKRSPKRGAAALVPAASAPAYTRKQLGAAAPAVLAMAFPAYSTAALREMLDLHAGDVPAALDMLAQLEGSEPGATGAGGDQPPVLDDANFPVLASPSKQPVGAAAAANGNGHTANGVATAASASADAPDSDGSTDGGAGSAPAPATPTRQRSGPGSLAEAAANAAGIGTSRGAPPSPSPPPPFRDFAGALRTPAGGDSAPAPPGLKRAPSAGFTVPPPPATGIGAPRSAADGHGLAAVLGNGPSSGNPDRPVEVGWVATGDAAAAEYADARADARDHMRLRNQCFMQATRAFLAGNKALARELGARGREHGERMRAEHQAAATRIFVQRNAPHRGSGGRGAAVVDLHGLHITEALDALATELARLAATGGAGRRVHILVGTGHHSKGKHTPQRLPAAVEAFLVEGGYAVRRPLPGALEVSL</sequence>
<dbReference type="InterPro" id="IPR002625">
    <property type="entry name" value="Smr_dom"/>
</dbReference>
<dbReference type="InterPro" id="IPR053242">
    <property type="entry name" value="PAM2-like_domain"/>
</dbReference>
<protein>
    <recommendedName>
        <fullName evidence="2">Smr domain-containing protein</fullName>
    </recommendedName>
</protein>
<feature type="region of interest" description="Disordered" evidence="1">
    <location>
        <begin position="442"/>
        <end position="468"/>
    </location>
</feature>
<feature type="compositionally biased region" description="Low complexity" evidence="1">
    <location>
        <begin position="48"/>
        <end position="70"/>
    </location>
</feature>
<dbReference type="SUPFAM" id="SSF160443">
    <property type="entry name" value="SMR domain-like"/>
    <property type="match status" value="1"/>
</dbReference>
<feature type="region of interest" description="Disordered" evidence="1">
    <location>
        <begin position="492"/>
        <end position="585"/>
    </location>
</feature>
<dbReference type="Pfam" id="PF08590">
    <property type="entry name" value="DUF1771"/>
    <property type="match status" value="1"/>
</dbReference>
<dbReference type="SMART" id="SM00463">
    <property type="entry name" value="SMR"/>
    <property type="match status" value="1"/>
</dbReference>
<accession>A0AAW1SII0</accession>
<dbReference type="PROSITE" id="PS50828">
    <property type="entry name" value="SMR"/>
    <property type="match status" value="1"/>
</dbReference>
<gene>
    <name evidence="3" type="ORF">WJX81_003404</name>
</gene>
<evidence type="ECO:0000256" key="1">
    <source>
        <dbReference type="SAM" id="MobiDB-lite"/>
    </source>
</evidence>